<dbReference type="SUPFAM" id="SSF46785">
    <property type="entry name" value="Winged helix' DNA-binding domain"/>
    <property type="match status" value="1"/>
</dbReference>
<dbReference type="KEGG" id="nano:G5V58_15355"/>
<keyword evidence="1" id="KW-0805">Transcription regulation</keyword>
<evidence type="ECO:0000313" key="5">
    <source>
        <dbReference type="EMBL" id="QIG43965.1"/>
    </source>
</evidence>
<name>A0A6G6WFU8_9ACTN</name>
<evidence type="ECO:0000256" key="3">
    <source>
        <dbReference type="ARBA" id="ARBA00023163"/>
    </source>
</evidence>
<dbReference type="Pfam" id="PF00392">
    <property type="entry name" value="GntR"/>
    <property type="match status" value="1"/>
</dbReference>
<reference evidence="5 6" key="1">
    <citation type="submission" date="2020-02" db="EMBL/GenBank/DDBJ databases">
        <title>Full genome sequence of Nocardioides sp. R-3366.</title>
        <authorList>
            <person name="Im W.-T."/>
        </authorList>
    </citation>
    <scope>NUCLEOTIDE SEQUENCE [LARGE SCALE GENOMIC DNA]</scope>
    <source>
        <strain evidence="5 6">R-3366</strain>
    </source>
</reference>
<evidence type="ECO:0000313" key="6">
    <source>
        <dbReference type="Proteomes" id="UP000502996"/>
    </source>
</evidence>
<dbReference type="InterPro" id="IPR000524">
    <property type="entry name" value="Tscrpt_reg_HTH_GntR"/>
</dbReference>
<organism evidence="5 6">
    <name type="scientific">Nocardioides anomalus</name>
    <dbReference type="NCBI Taxonomy" id="2712223"/>
    <lineage>
        <taxon>Bacteria</taxon>
        <taxon>Bacillati</taxon>
        <taxon>Actinomycetota</taxon>
        <taxon>Actinomycetes</taxon>
        <taxon>Propionibacteriales</taxon>
        <taxon>Nocardioidaceae</taxon>
        <taxon>Nocardioides</taxon>
    </lineage>
</organism>
<dbReference type="EMBL" id="CP049257">
    <property type="protein sequence ID" value="QIG43965.1"/>
    <property type="molecule type" value="Genomic_DNA"/>
</dbReference>
<evidence type="ECO:0000256" key="2">
    <source>
        <dbReference type="ARBA" id="ARBA00023125"/>
    </source>
</evidence>
<sequence>MSAEQEAERYVRGGVPEFVVVYDVVLTHLRSAGFGPGQRLPGEVGLAQELGVERDLLHEVLLLLEEDGYVVRGRDRLWAMAPPPAGPVRFAESFHRLLGAGVRPVRRLHVSLEEGSSWAHDLLGVAQTMLAWETVFALDDVLLASSLELMLLDAVPEELTHQLDPEKHDPVAQPTILECLGAERRAGLVPEVWRLSSLSRATERLAWMELPLHGIPAALTVVLSEGGRPVYLAKNIFDLGTFDLMVNQLTR</sequence>
<dbReference type="Proteomes" id="UP000502996">
    <property type="component" value="Chromosome"/>
</dbReference>
<dbReference type="GO" id="GO:0003677">
    <property type="term" value="F:DNA binding"/>
    <property type="evidence" value="ECO:0007669"/>
    <property type="project" value="UniProtKB-KW"/>
</dbReference>
<keyword evidence="6" id="KW-1185">Reference proteome</keyword>
<dbReference type="PROSITE" id="PS50949">
    <property type="entry name" value="HTH_GNTR"/>
    <property type="match status" value="1"/>
</dbReference>
<dbReference type="InterPro" id="IPR036390">
    <property type="entry name" value="WH_DNA-bd_sf"/>
</dbReference>
<dbReference type="InterPro" id="IPR036388">
    <property type="entry name" value="WH-like_DNA-bd_sf"/>
</dbReference>
<proteinExistence type="predicted"/>
<keyword evidence="2" id="KW-0238">DNA-binding</keyword>
<keyword evidence="3" id="KW-0804">Transcription</keyword>
<evidence type="ECO:0000256" key="1">
    <source>
        <dbReference type="ARBA" id="ARBA00023015"/>
    </source>
</evidence>
<dbReference type="Gene3D" id="1.10.10.10">
    <property type="entry name" value="Winged helix-like DNA-binding domain superfamily/Winged helix DNA-binding domain"/>
    <property type="match status" value="1"/>
</dbReference>
<feature type="domain" description="HTH gntR-type" evidence="4">
    <location>
        <begin position="15"/>
        <end position="83"/>
    </location>
</feature>
<dbReference type="GO" id="GO:0003700">
    <property type="term" value="F:DNA-binding transcription factor activity"/>
    <property type="evidence" value="ECO:0007669"/>
    <property type="project" value="InterPro"/>
</dbReference>
<evidence type="ECO:0000259" key="4">
    <source>
        <dbReference type="PROSITE" id="PS50949"/>
    </source>
</evidence>
<gene>
    <name evidence="5" type="ORF">G5V58_15355</name>
</gene>
<protein>
    <submittedName>
        <fullName evidence="5">GntR family transcriptional regulator</fullName>
    </submittedName>
</protein>
<dbReference type="RefSeq" id="WP_165234473.1">
    <property type="nucleotide sequence ID" value="NZ_CP049257.1"/>
</dbReference>
<accession>A0A6G6WFU8</accession>
<dbReference type="AlphaFoldDB" id="A0A6G6WFU8"/>